<evidence type="ECO:0000313" key="2">
    <source>
        <dbReference type="EMBL" id="MFA9479311.1"/>
    </source>
</evidence>
<gene>
    <name evidence="2" type="ORF">ACERK3_13550</name>
</gene>
<dbReference type="Pfam" id="PF10011">
    <property type="entry name" value="DUF2254"/>
    <property type="match status" value="1"/>
</dbReference>
<accession>A0ABV4U6U3</accession>
<organism evidence="2 3">
    <name type="scientific">Natronomicrosphaera hydrolytica</name>
    <dbReference type="NCBI Taxonomy" id="3242702"/>
    <lineage>
        <taxon>Bacteria</taxon>
        <taxon>Pseudomonadati</taxon>
        <taxon>Planctomycetota</taxon>
        <taxon>Phycisphaerae</taxon>
        <taxon>Phycisphaerales</taxon>
        <taxon>Phycisphaeraceae</taxon>
        <taxon>Natronomicrosphaera</taxon>
    </lineage>
</organism>
<dbReference type="RefSeq" id="WP_425346238.1">
    <property type="nucleotide sequence ID" value="NZ_JBGUBD010000008.1"/>
</dbReference>
<sequence length="424" mass="46349">MKLQDWFRIISRPRGRLWVAPTVGALAAVVLAGVTLGVDTVVEWRDLPVPVFKGEADTARSVLGAIATAAATLIALIFNVIAVVIQLSSQQYSPRALSLLVQDRPSYWTIGVFVATFTYALTVMLSLRLTIAEEDREALASLAVTVAFVMAVVSLGAFAAYSNHIIHTTRVSSIVKLISDKTRLTIAQYYTEPYVDAPEAATPSGPADVVIDSPREGAFSDWNDRDLSEAAARYECTIVVLPTLGAFVPADAPLLELRGGRPPGVEQHVSITSQRTFERDVAYGMRLLVDVATRGLATGANDATTAVQAIDQLHDLLRRLVTRALPRVHVLKVEGQPRVWLHMSTWEDLLHLAVDEIRQDGSDSLQVVRRLRSMLDDLAGVAPASRRPSIEHQLELLDTAVAESFTDERVRQFARQPDARGLGF</sequence>
<keyword evidence="3" id="KW-1185">Reference proteome</keyword>
<feature type="transmembrane region" description="Helical" evidence="1">
    <location>
        <begin position="106"/>
        <end position="127"/>
    </location>
</feature>
<proteinExistence type="predicted"/>
<feature type="transmembrane region" description="Helical" evidence="1">
    <location>
        <begin position="139"/>
        <end position="161"/>
    </location>
</feature>
<evidence type="ECO:0000256" key="1">
    <source>
        <dbReference type="SAM" id="Phobius"/>
    </source>
</evidence>
<reference evidence="2 3" key="1">
    <citation type="submission" date="2024-08" db="EMBL/GenBank/DDBJ databases">
        <title>Whole-genome sequencing of halo(alkali)philic microorganisms from hypersaline lakes.</title>
        <authorList>
            <person name="Sorokin D.Y."/>
            <person name="Merkel A.Y."/>
            <person name="Messina E."/>
            <person name="Yakimov M."/>
        </authorList>
    </citation>
    <scope>NUCLEOTIDE SEQUENCE [LARGE SCALE GENOMIC DNA]</scope>
    <source>
        <strain evidence="2 3">AB-hyl4</strain>
    </source>
</reference>
<dbReference type="InterPro" id="IPR018723">
    <property type="entry name" value="DUF2254_membrane"/>
</dbReference>
<evidence type="ECO:0000313" key="3">
    <source>
        <dbReference type="Proteomes" id="UP001575105"/>
    </source>
</evidence>
<keyword evidence="1" id="KW-1133">Transmembrane helix</keyword>
<dbReference type="EMBL" id="JBGUBD010000008">
    <property type="protein sequence ID" value="MFA9479311.1"/>
    <property type="molecule type" value="Genomic_DNA"/>
</dbReference>
<name>A0ABV4U6U3_9BACT</name>
<comment type="caution">
    <text evidence="2">The sequence shown here is derived from an EMBL/GenBank/DDBJ whole genome shotgun (WGS) entry which is preliminary data.</text>
</comment>
<keyword evidence="1" id="KW-0812">Transmembrane</keyword>
<dbReference type="Proteomes" id="UP001575105">
    <property type="component" value="Unassembled WGS sequence"/>
</dbReference>
<keyword evidence="1" id="KW-0472">Membrane</keyword>
<feature type="transmembrane region" description="Helical" evidence="1">
    <location>
        <begin position="61"/>
        <end position="85"/>
    </location>
</feature>
<protein>
    <submittedName>
        <fullName evidence="2">DUF2254 domain-containing protein</fullName>
    </submittedName>
</protein>